<comment type="cofactor">
    <cofactor evidence="10">
        <name>Zn(2+)</name>
        <dbReference type="ChEBI" id="CHEBI:29105"/>
    </cofactor>
    <text evidence="10">Binds 1 zinc ion per subunit.</text>
</comment>
<keyword evidence="2 10" id="KW-0690">Ribosome biogenesis</keyword>
<dbReference type="SUPFAM" id="SSF52540">
    <property type="entry name" value="P-loop containing nucleoside triphosphate hydrolases"/>
    <property type="match status" value="1"/>
</dbReference>
<feature type="binding site" evidence="10">
    <location>
        <position position="260"/>
    </location>
    <ligand>
        <name>Zn(2+)</name>
        <dbReference type="ChEBI" id="CHEBI:29105"/>
    </ligand>
</feature>
<feature type="binding site" evidence="10">
    <location>
        <position position="252"/>
    </location>
    <ligand>
        <name>Zn(2+)</name>
        <dbReference type="ChEBI" id="CHEBI:29105"/>
    </ligand>
</feature>
<dbReference type="Pfam" id="PF16745">
    <property type="entry name" value="RsgA_N"/>
    <property type="match status" value="1"/>
</dbReference>
<dbReference type="Gene3D" id="1.10.40.50">
    <property type="entry name" value="Probable gtpase engc, domain 3"/>
    <property type="match status" value="1"/>
</dbReference>
<dbReference type="InterPro" id="IPR012340">
    <property type="entry name" value="NA-bd_OB-fold"/>
</dbReference>
<comment type="caution">
    <text evidence="13">The sequence shown here is derived from an EMBL/GenBank/DDBJ whole genome shotgun (WGS) entry which is preliminary data.</text>
</comment>
<evidence type="ECO:0000313" key="14">
    <source>
        <dbReference type="Proteomes" id="UP000824247"/>
    </source>
</evidence>
<reference evidence="13" key="1">
    <citation type="journal article" date="2021" name="PeerJ">
        <title>Extensive microbial diversity within the chicken gut microbiome revealed by metagenomics and culture.</title>
        <authorList>
            <person name="Gilroy R."/>
            <person name="Ravi A."/>
            <person name="Getino M."/>
            <person name="Pursley I."/>
            <person name="Horton D.L."/>
            <person name="Alikhan N.F."/>
            <person name="Baker D."/>
            <person name="Gharbi K."/>
            <person name="Hall N."/>
            <person name="Watson M."/>
            <person name="Adriaenssens E.M."/>
            <person name="Foster-Nyarko E."/>
            <person name="Jarju S."/>
            <person name="Secka A."/>
            <person name="Antonio M."/>
            <person name="Oren A."/>
            <person name="Chaudhuri R.R."/>
            <person name="La Ragione R."/>
            <person name="Hildebrand F."/>
            <person name="Pallen M.J."/>
        </authorList>
    </citation>
    <scope>NUCLEOTIDE SEQUENCE</scope>
    <source>
        <strain evidence="13">A5-1222</strain>
    </source>
</reference>
<dbReference type="HAMAP" id="MF_01820">
    <property type="entry name" value="GTPase_RsgA"/>
    <property type="match status" value="1"/>
</dbReference>
<protein>
    <recommendedName>
        <fullName evidence="10">Small ribosomal subunit biogenesis GTPase RsgA</fullName>
        <ecNumber evidence="10">3.6.1.-</ecNumber>
    </recommendedName>
</protein>
<evidence type="ECO:0000256" key="7">
    <source>
        <dbReference type="ARBA" id="ARBA00022833"/>
    </source>
</evidence>
<feature type="binding site" evidence="10">
    <location>
        <position position="247"/>
    </location>
    <ligand>
        <name>Zn(2+)</name>
        <dbReference type="ChEBI" id="CHEBI:29105"/>
    </ligand>
</feature>
<dbReference type="EMBL" id="JAHLFM010000002">
    <property type="protein sequence ID" value="MBU3830550.1"/>
    <property type="molecule type" value="Genomic_DNA"/>
</dbReference>
<dbReference type="InterPro" id="IPR031944">
    <property type="entry name" value="RsgA_N"/>
</dbReference>
<evidence type="ECO:0000313" key="13">
    <source>
        <dbReference type="EMBL" id="MBU3830550.1"/>
    </source>
</evidence>
<dbReference type="Proteomes" id="UP000824247">
    <property type="component" value="Unassembled WGS sequence"/>
</dbReference>
<dbReference type="GO" id="GO:0042274">
    <property type="term" value="P:ribosomal small subunit biogenesis"/>
    <property type="evidence" value="ECO:0007669"/>
    <property type="project" value="UniProtKB-UniRule"/>
</dbReference>
<dbReference type="InterPro" id="IPR004881">
    <property type="entry name" value="Ribosome_biogen_GTPase_RsgA"/>
</dbReference>
<keyword evidence="8 10" id="KW-0694">RNA-binding</keyword>
<dbReference type="EC" id="3.6.1.-" evidence="10"/>
<accession>A0A9E2KW44</accession>
<evidence type="ECO:0000256" key="6">
    <source>
        <dbReference type="ARBA" id="ARBA00022801"/>
    </source>
</evidence>
<sequence>MFYNGKIISFIGGVATILLEKNKIISAKPKGILRYDNSSIKPVVGDNVVVEENSGSYLISEIKERKNLLIRPNVANIDELLIIQSIIQPDINLYLLDKFLAHYESRVNNVSIYFTKLDLLSDDKRQEIESIIKMYKENGYSIYCSNNNEDIEKIKYNLGHKTMCLAGNSGVGKSTLLNKINPELGLKTQKISLALNRGKHTTTNNQMIIYENGMFIDTPGFSSIDIFLTPQELANSFHDFHKYSPLCKFSNCLHINEPNCKIKELVNASKISMSRYKNYLRMQEEIKFKK</sequence>
<keyword evidence="4 10" id="KW-0699">rRNA-binding</keyword>
<feature type="binding site" evidence="10">
    <location>
        <position position="254"/>
    </location>
    <ligand>
        <name>Zn(2+)</name>
        <dbReference type="ChEBI" id="CHEBI:29105"/>
    </ligand>
</feature>
<comment type="function">
    <text evidence="10">One of several proteins that assist in the late maturation steps of the functional core of the 30S ribosomal subunit. Helps release RbfA from mature subunits. May play a role in the assembly of ribosomal proteins into the subunit. Circularly permuted GTPase that catalyzes slow GTP hydrolysis, GTPase activity is stimulated by the 30S ribosomal subunit.</text>
</comment>
<dbReference type="InterPro" id="IPR030378">
    <property type="entry name" value="G_CP_dom"/>
</dbReference>
<dbReference type="Gene3D" id="3.40.50.300">
    <property type="entry name" value="P-loop containing nucleotide triphosphate hydrolases"/>
    <property type="match status" value="1"/>
</dbReference>
<evidence type="ECO:0000256" key="5">
    <source>
        <dbReference type="ARBA" id="ARBA00022741"/>
    </source>
</evidence>
<evidence type="ECO:0000256" key="10">
    <source>
        <dbReference type="HAMAP-Rule" id="MF_01820"/>
    </source>
</evidence>
<comment type="subcellular location">
    <subcellularLocation>
        <location evidence="10">Cytoplasm</location>
    </subcellularLocation>
</comment>
<evidence type="ECO:0000256" key="4">
    <source>
        <dbReference type="ARBA" id="ARBA00022730"/>
    </source>
</evidence>
<feature type="binding site" evidence="10">
    <location>
        <begin position="115"/>
        <end position="118"/>
    </location>
    <ligand>
        <name>GTP</name>
        <dbReference type="ChEBI" id="CHEBI:37565"/>
    </ligand>
</feature>
<dbReference type="NCBIfam" id="TIGR00157">
    <property type="entry name" value="ribosome small subunit-dependent GTPase A"/>
    <property type="match status" value="1"/>
</dbReference>
<evidence type="ECO:0000259" key="12">
    <source>
        <dbReference type="PROSITE" id="PS51721"/>
    </source>
</evidence>
<keyword evidence="7 10" id="KW-0862">Zinc</keyword>
<comment type="similarity">
    <text evidence="10">Belongs to the TRAFAC class YlqF/YawG GTPase family. RsgA subfamily.</text>
</comment>
<keyword evidence="6 10" id="KW-0378">Hydrolase</keyword>
<reference evidence="13" key="2">
    <citation type="submission" date="2021-04" db="EMBL/GenBank/DDBJ databases">
        <authorList>
            <person name="Gilroy R."/>
        </authorList>
    </citation>
    <scope>NUCLEOTIDE SEQUENCE</scope>
    <source>
        <strain evidence="13">A5-1222</strain>
    </source>
</reference>
<dbReference type="Pfam" id="PF03193">
    <property type="entry name" value="RsgA_GTPase"/>
    <property type="match status" value="1"/>
</dbReference>
<keyword evidence="1 10" id="KW-0963">Cytoplasm</keyword>
<dbReference type="InterPro" id="IPR027417">
    <property type="entry name" value="P-loop_NTPase"/>
</dbReference>
<dbReference type="AlphaFoldDB" id="A0A9E2KW44"/>
<dbReference type="GO" id="GO:0003924">
    <property type="term" value="F:GTPase activity"/>
    <property type="evidence" value="ECO:0007669"/>
    <property type="project" value="UniProtKB-UniRule"/>
</dbReference>
<feature type="domain" description="EngC GTPase" evidence="11">
    <location>
        <begin position="75"/>
        <end position="222"/>
    </location>
</feature>
<evidence type="ECO:0000256" key="3">
    <source>
        <dbReference type="ARBA" id="ARBA00022723"/>
    </source>
</evidence>
<dbReference type="PANTHER" id="PTHR32120">
    <property type="entry name" value="SMALL RIBOSOMAL SUBUNIT BIOGENESIS GTPASE RSGA"/>
    <property type="match status" value="1"/>
</dbReference>
<dbReference type="CDD" id="cd01854">
    <property type="entry name" value="YjeQ_EngC"/>
    <property type="match status" value="1"/>
</dbReference>
<dbReference type="PROSITE" id="PS50936">
    <property type="entry name" value="ENGC_GTPASE"/>
    <property type="match status" value="1"/>
</dbReference>
<name>A0A9E2KW44_9BACT</name>
<dbReference type="GO" id="GO:0019843">
    <property type="term" value="F:rRNA binding"/>
    <property type="evidence" value="ECO:0007669"/>
    <property type="project" value="UniProtKB-KW"/>
</dbReference>
<dbReference type="Gene3D" id="2.40.50.140">
    <property type="entry name" value="Nucleic acid-binding proteins"/>
    <property type="match status" value="1"/>
</dbReference>
<dbReference type="GO" id="GO:0005737">
    <property type="term" value="C:cytoplasm"/>
    <property type="evidence" value="ECO:0007669"/>
    <property type="project" value="UniProtKB-SubCell"/>
</dbReference>
<gene>
    <name evidence="10 13" type="primary">rsgA</name>
    <name evidence="13" type="ORF">H9897_00090</name>
</gene>
<comment type="subunit">
    <text evidence="10">Monomer. Associates with 30S ribosomal subunit, binds 16S rRNA.</text>
</comment>
<dbReference type="PROSITE" id="PS51721">
    <property type="entry name" value="G_CP"/>
    <property type="match status" value="1"/>
</dbReference>
<feature type="binding site" evidence="10">
    <location>
        <begin position="167"/>
        <end position="175"/>
    </location>
    <ligand>
        <name>GTP</name>
        <dbReference type="ChEBI" id="CHEBI:37565"/>
    </ligand>
</feature>
<feature type="domain" description="CP-type G" evidence="12">
    <location>
        <begin position="66"/>
        <end position="224"/>
    </location>
</feature>
<dbReference type="PANTHER" id="PTHR32120:SF11">
    <property type="entry name" value="SMALL RIBOSOMAL SUBUNIT BIOGENESIS GTPASE RSGA 1, MITOCHONDRIAL-RELATED"/>
    <property type="match status" value="1"/>
</dbReference>
<evidence type="ECO:0000256" key="8">
    <source>
        <dbReference type="ARBA" id="ARBA00022884"/>
    </source>
</evidence>
<keyword evidence="5 10" id="KW-0547">Nucleotide-binding</keyword>
<evidence type="ECO:0000256" key="9">
    <source>
        <dbReference type="ARBA" id="ARBA00023134"/>
    </source>
</evidence>
<dbReference type="GO" id="GO:0046872">
    <property type="term" value="F:metal ion binding"/>
    <property type="evidence" value="ECO:0007669"/>
    <property type="project" value="UniProtKB-KW"/>
</dbReference>
<evidence type="ECO:0000259" key="11">
    <source>
        <dbReference type="PROSITE" id="PS50936"/>
    </source>
</evidence>
<keyword evidence="3 10" id="KW-0479">Metal-binding</keyword>
<dbReference type="InterPro" id="IPR010914">
    <property type="entry name" value="RsgA_GTPase_dom"/>
</dbReference>
<evidence type="ECO:0000256" key="2">
    <source>
        <dbReference type="ARBA" id="ARBA00022517"/>
    </source>
</evidence>
<proteinExistence type="inferred from homology"/>
<evidence type="ECO:0000256" key="1">
    <source>
        <dbReference type="ARBA" id="ARBA00022490"/>
    </source>
</evidence>
<dbReference type="SUPFAM" id="SSF50249">
    <property type="entry name" value="Nucleic acid-binding proteins"/>
    <property type="match status" value="1"/>
</dbReference>
<organism evidence="13 14">
    <name type="scientific">Candidatus Ureaplasma intestinipullorum</name>
    <dbReference type="NCBI Taxonomy" id="2838770"/>
    <lineage>
        <taxon>Bacteria</taxon>
        <taxon>Bacillati</taxon>
        <taxon>Mycoplasmatota</taxon>
        <taxon>Mycoplasmoidales</taxon>
        <taxon>Mycoplasmoidaceae</taxon>
        <taxon>Ureaplasma</taxon>
    </lineage>
</organism>
<keyword evidence="9 10" id="KW-0342">GTP-binding</keyword>
<dbReference type="GO" id="GO:0005525">
    <property type="term" value="F:GTP binding"/>
    <property type="evidence" value="ECO:0007669"/>
    <property type="project" value="UniProtKB-UniRule"/>
</dbReference>